<evidence type="ECO:0000313" key="3">
    <source>
        <dbReference type="EMBL" id="MFB9624923.1"/>
    </source>
</evidence>
<dbReference type="RefSeq" id="WP_344986155.1">
    <property type="nucleotide sequence ID" value="NZ_BAAAXV010000001.1"/>
</dbReference>
<gene>
    <name evidence="3" type="ORF">ACFFSA_17685</name>
</gene>
<accession>A0ABV5S1J3</accession>
<evidence type="ECO:0000256" key="1">
    <source>
        <dbReference type="ARBA" id="ARBA00022553"/>
    </source>
</evidence>
<dbReference type="InterPro" id="IPR000253">
    <property type="entry name" value="FHA_dom"/>
</dbReference>
<dbReference type="PROSITE" id="PS50006">
    <property type="entry name" value="FHA_DOMAIN"/>
    <property type="match status" value="1"/>
</dbReference>
<dbReference type="CDD" id="cd00060">
    <property type="entry name" value="FHA"/>
    <property type="match status" value="1"/>
</dbReference>
<dbReference type="Pfam" id="PF00498">
    <property type="entry name" value="FHA"/>
    <property type="match status" value="1"/>
</dbReference>
<proteinExistence type="predicted"/>
<organism evidence="3 4">
    <name type="scientific">Nonomuraea helvata</name>
    <dbReference type="NCBI Taxonomy" id="37484"/>
    <lineage>
        <taxon>Bacteria</taxon>
        <taxon>Bacillati</taxon>
        <taxon>Actinomycetota</taxon>
        <taxon>Actinomycetes</taxon>
        <taxon>Streptosporangiales</taxon>
        <taxon>Streptosporangiaceae</taxon>
        <taxon>Nonomuraea</taxon>
    </lineage>
</organism>
<dbReference type="Gene3D" id="2.60.200.20">
    <property type="match status" value="1"/>
</dbReference>
<dbReference type="EMBL" id="JBHMBW010000014">
    <property type="protein sequence ID" value="MFB9624923.1"/>
    <property type="molecule type" value="Genomic_DNA"/>
</dbReference>
<name>A0ABV5S1J3_9ACTN</name>
<keyword evidence="1" id="KW-0597">Phosphoprotein</keyword>
<keyword evidence="4" id="KW-1185">Reference proteome</keyword>
<dbReference type="InterPro" id="IPR008984">
    <property type="entry name" value="SMAD_FHA_dom_sf"/>
</dbReference>
<dbReference type="Proteomes" id="UP001589532">
    <property type="component" value="Unassembled WGS sequence"/>
</dbReference>
<protein>
    <submittedName>
        <fullName evidence="3">FHA domain-containing protein</fullName>
    </submittedName>
</protein>
<feature type="domain" description="FHA" evidence="2">
    <location>
        <begin position="38"/>
        <end position="90"/>
    </location>
</feature>
<comment type="caution">
    <text evidence="3">The sequence shown here is derived from an EMBL/GenBank/DDBJ whole genome shotgun (WGS) entry which is preliminary data.</text>
</comment>
<evidence type="ECO:0000313" key="4">
    <source>
        <dbReference type="Proteomes" id="UP001589532"/>
    </source>
</evidence>
<reference evidence="3 4" key="1">
    <citation type="submission" date="2024-09" db="EMBL/GenBank/DDBJ databases">
        <authorList>
            <person name="Sun Q."/>
            <person name="Mori K."/>
        </authorList>
    </citation>
    <scope>NUCLEOTIDE SEQUENCE [LARGE SCALE GENOMIC DNA]</scope>
    <source>
        <strain evidence="3 4">JCM 3143</strain>
    </source>
</reference>
<sequence length="261" mass="29711">MSVANSLAHGVETAVPGTLHARTIIGGIRVRPQPGRQVRFGRAKRPTVDLSVGTDDQSVSRLHAEVTYEDDYWWLRNVGQQLMRLPRGQLMHRSSDPVPLAAGYTPLFIRGSGHRQHLVELFVTGPYGDTQTERHEAETVPPKIWEISPMERLLLVVLGERYLLYEEAPRPLTYKQAAARLAYLRPEDDWRPNIIEDRIEAVRYRLHAAGFPYPLRHDKAEGRPYDNNLLHNLLRGLVESTTLVPPDLDLLESTLVNLPER</sequence>
<evidence type="ECO:0000259" key="2">
    <source>
        <dbReference type="PROSITE" id="PS50006"/>
    </source>
</evidence>
<dbReference type="SUPFAM" id="SSF49879">
    <property type="entry name" value="SMAD/FHA domain"/>
    <property type="match status" value="1"/>
</dbReference>